<evidence type="ECO:0000313" key="2">
    <source>
        <dbReference type="Proteomes" id="UP000034034"/>
    </source>
</evidence>
<keyword evidence="2" id="KW-1185">Reference proteome</keyword>
<sequence>MLENKHRAATLGHAFHQLAVEVWDVLESCGLRPFDSVSTKEDGGRGGVGLRLVKDGVSVGWLPGDDAEKRIYETSKAALQLRTSGAVLTSAISTVLLAHSFHVRAAHQEDLPMPLLLVTGRQ</sequence>
<dbReference type="PATRIC" id="fig|408015.6.peg.48"/>
<dbReference type="HOGENOM" id="CLU_2025538_0_0_11"/>
<dbReference type="EMBL" id="CP009922">
    <property type="protein sequence ID" value="AKG41419.1"/>
    <property type="molecule type" value="Genomic_DNA"/>
</dbReference>
<evidence type="ECO:0000313" key="1">
    <source>
        <dbReference type="EMBL" id="AKG41419.1"/>
    </source>
</evidence>
<proteinExistence type="predicted"/>
<dbReference type="Proteomes" id="UP000034034">
    <property type="component" value="Chromosome"/>
</dbReference>
<organism evidence="1 2">
    <name type="scientific">Streptomyces xiamenensis</name>
    <dbReference type="NCBI Taxonomy" id="408015"/>
    <lineage>
        <taxon>Bacteria</taxon>
        <taxon>Bacillati</taxon>
        <taxon>Actinomycetota</taxon>
        <taxon>Actinomycetes</taxon>
        <taxon>Kitasatosporales</taxon>
        <taxon>Streptomycetaceae</taxon>
        <taxon>Streptomyces</taxon>
    </lineage>
</organism>
<gene>
    <name evidence="1" type="ORF">SXIM_00350</name>
</gene>
<reference evidence="1" key="1">
    <citation type="submission" date="2019-08" db="EMBL/GenBank/DDBJ databases">
        <title>Complete genome sequence of a mangrove-derived Streptomyces xiamenensis.</title>
        <authorList>
            <person name="Xu J."/>
        </authorList>
    </citation>
    <scope>NUCLEOTIDE SEQUENCE</scope>
    <source>
        <strain evidence="1">318</strain>
    </source>
</reference>
<dbReference type="AlphaFoldDB" id="A0A0F7FQ00"/>
<protein>
    <submittedName>
        <fullName evidence="1">Uncharacterized protein</fullName>
    </submittedName>
</protein>
<accession>A0A0F7FQ00</accession>
<dbReference type="RefSeq" id="WP_148236044.1">
    <property type="nucleotide sequence ID" value="NZ_CP009922.3"/>
</dbReference>
<name>A0A0F7FQ00_9ACTN</name>
<dbReference type="KEGG" id="sxi:SXIM_00350"/>